<dbReference type="InterPro" id="IPR018968">
    <property type="entry name" value="Phasin"/>
</dbReference>
<sequence>MKEREMSDSKPKAGSADWGLPGLDFAKLIESCQISGVDMKALLEMEKKNIDALIEVNRSAYDSWRNLMARQAEVFQETMTAIAAEAGNEAAAGRRAEIARQGFETALANMRQLAETATEQQKQTVEILRRRFEEGMAAMRARGGST</sequence>
<protein>
    <recommendedName>
        <fullName evidence="1">Phasin domain-containing protein</fullName>
    </recommendedName>
</protein>
<dbReference type="NCBIfam" id="TIGR01841">
    <property type="entry name" value="phasin"/>
    <property type="match status" value="1"/>
</dbReference>
<dbReference type="AlphaFoldDB" id="A0A2M8REW1"/>
<dbReference type="Pfam" id="PF09361">
    <property type="entry name" value="Phasin_2"/>
    <property type="match status" value="1"/>
</dbReference>
<comment type="caution">
    <text evidence="2">The sequence shown here is derived from an EMBL/GenBank/DDBJ whole genome shotgun (WGS) entry which is preliminary data.</text>
</comment>
<name>A0A2M8REW1_9BRAD</name>
<evidence type="ECO:0000313" key="2">
    <source>
        <dbReference type="EMBL" id="PJG56354.1"/>
    </source>
</evidence>
<accession>A0A2M8REW1</accession>
<evidence type="ECO:0000313" key="3">
    <source>
        <dbReference type="Proteomes" id="UP000231194"/>
    </source>
</evidence>
<dbReference type="Proteomes" id="UP000231194">
    <property type="component" value="Unassembled WGS sequence"/>
</dbReference>
<keyword evidence="3" id="KW-1185">Reference proteome</keyword>
<proteinExistence type="predicted"/>
<evidence type="ECO:0000259" key="1">
    <source>
        <dbReference type="Pfam" id="PF09361"/>
    </source>
</evidence>
<feature type="domain" description="Phasin" evidence="1">
    <location>
        <begin position="42"/>
        <end position="131"/>
    </location>
</feature>
<reference evidence="2 3" key="1">
    <citation type="submission" date="2017-11" db="EMBL/GenBank/DDBJ databases">
        <title>Bradyrhizobium forestalis sp. nov., an efficient nitrogen-fixing bacterium isolated from nodules of forest legume species in the Amazon.</title>
        <authorList>
            <person name="Costa E.M."/>
            <person name="Guimaraes A."/>
            <person name="Carvalho T.S."/>
            <person name="Rodrigues T.L."/>
            <person name="Ribeiro P.R.A."/>
            <person name="Lebbe L."/>
            <person name="Willems A."/>
            <person name="Moreira F.M.S."/>
        </authorList>
    </citation>
    <scope>NUCLEOTIDE SEQUENCE [LARGE SCALE GENOMIC DNA]</scope>
    <source>
        <strain evidence="2 3">INPA54B</strain>
    </source>
</reference>
<organism evidence="2 3">
    <name type="scientific">Bradyrhizobium forestalis</name>
    <dbReference type="NCBI Taxonomy" id="1419263"/>
    <lineage>
        <taxon>Bacteria</taxon>
        <taxon>Pseudomonadati</taxon>
        <taxon>Pseudomonadota</taxon>
        <taxon>Alphaproteobacteria</taxon>
        <taxon>Hyphomicrobiales</taxon>
        <taxon>Nitrobacteraceae</taxon>
        <taxon>Bradyrhizobium</taxon>
    </lineage>
</organism>
<gene>
    <name evidence="2" type="ORF">CVM73_06010</name>
</gene>
<dbReference type="InterPro" id="IPR010127">
    <property type="entry name" value="Phasin_subfam-1"/>
</dbReference>
<dbReference type="EMBL" id="PGVG01000003">
    <property type="protein sequence ID" value="PJG56354.1"/>
    <property type="molecule type" value="Genomic_DNA"/>
</dbReference>